<organism evidence="1 2">
    <name type="scientific">Nosema granulosis</name>
    <dbReference type="NCBI Taxonomy" id="83296"/>
    <lineage>
        <taxon>Eukaryota</taxon>
        <taxon>Fungi</taxon>
        <taxon>Fungi incertae sedis</taxon>
        <taxon>Microsporidia</taxon>
        <taxon>Nosematidae</taxon>
        <taxon>Nosema</taxon>
    </lineage>
</organism>
<reference evidence="1 2" key="1">
    <citation type="journal article" date="2020" name="Genome Biol. Evol.">
        <title>Comparative genomics of strictly vertically transmitted, feminizing microsporidia endosymbionts of amphipod crustaceans.</title>
        <authorList>
            <person name="Cormier A."/>
            <person name="Chebbi M.A."/>
            <person name="Giraud I."/>
            <person name="Wattier R."/>
            <person name="Teixeira M."/>
            <person name="Gilbert C."/>
            <person name="Rigaud T."/>
            <person name="Cordaux R."/>
        </authorList>
    </citation>
    <scope>NUCLEOTIDE SEQUENCE [LARGE SCALE GENOMIC DNA]</scope>
    <source>
        <strain evidence="1 2">Ou3-Ou53</strain>
    </source>
</reference>
<gene>
    <name evidence="1" type="ORF">NGRA_1723</name>
</gene>
<name>A0A9P6KYU3_9MICR</name>
<evidence type="ECO:0000313" key="1">
    <source>
        <dbReference type="EMBL" id="KAF9762817.1"/>
    </source>
</evidence>
<dbReference type="AlphaFoldDB" id="A0A9P6KYU3"/>
<dbReference type="Proteomes" id="UP000740883">
    <property type="component" value="Unassembled WGS sequence"/>
</dbReference>
<evidence type="ECO:0000313" key="2">
    <source>
        <dbReference type="Proteomes" id="UP000740883"/>
    </source>
</evidence>
<protein>
    <submittedName>
        <fullName evidence="1">Uncharacterized protein</fullName>
    </submittedName>
</protein>
<comment type="caution">
    <text evidence="1">The sequence shown here is derived from an EMBL/GenBank/DDBJ whole genome shotgun (WGS) entry which is preliminary data.</text>
</comment>
<sequence>MGMEEDKRVIKEWTKKSDKEVEENRKGGYFIIKNENNNKSSDTIKRALIRKSIVENSPKLDDRLKVESVSEWNLQGVRNIQLEHSANETLSIKTNTIEVTSEPKQFVSERMFDFKTICNNFKKWEYIAKNSTQIKRSCKSRMIPQQNFLKPIGRGAAGVIYQNLKNNKKEAKQVSKEERMFSFQALREFWTRRL</sequence>
<proteinExistence type="predicted"/>
<keyword evidence="2" id="KW-1185">Reference proteome</keyword>
<accession>A0A9P6KYU3</accession>
<dbReference type="EMBL" id="SBJO01000128">
    <property type="protein sequence ID" value="KAF9762817.1"/>
    <property type="molecule type" value="Genomic_DNA"/>
</dbReference>